<keyword evidence="6" id="KW-0131">Cell cycle</keyword>
<keyword evidence="4" id="KW-0132">Cell division</keyword>
<keyword evidence="5 7" id="KW-0175">Coiled coil</keyword>
<evidence type="ECO:0000256" key="4">
    <source>
        <dbReference type="ARBA" id="ARBA00022618"/>
    </source>
</evidence>
<reference evidence="9" key="1">
    <citation type="submission" date="2020-08" db="EMBL/GenBank/DDBJ databases">
        <title>Genome public.</title>
        <authorList>
            <person name="Liu C."/>
            <person name="Sun Q."/>
        </authorList>
    </citation>
    <scope>NUCLEOTIDE SEQUENCE</scope>
    <source>
        <strain evidence="9">NSJ-64</strain>
    </source>
</reference>
<evidence type="ECO:0000256" key="6">
    <source>
        <dbReference type="ARBA" id="ARBA00023306"/>
    </source>
</evidence>
<dbReference type="EMBL" id="JACRTD010000001">
    <property type="protein sequence ID" value="MBC8584337.1"/>
    <property type="molecule type" value="Genomic_DNA"/>
</dbReference>
<evidence type="ECO:0000313" key="10">
    <source>
        <dbReference type="Proteomes" id="UP000623678"/>
    </source>
</evidence>
<evidence type="ECO:0000256" key="2">
    <source>
        <dbReference type="ARBA" id="ARBA00009008"/>
    </source>
</evidence>
<feature type="compositionally biased region" description="Basic and acidic residues" evidence="8">
    <location>
        <begin position="210"/>
        <end position="232"/>
    </location>
</feature>
<dbReference type="Pfam" id="PF05103">
    <property type="entry name" value="DivIVA"/>
    <property type="match status" value="1"/>
</dbReference>
<comment type="caution">
    <text evidence="9">The sequence shown here is derived from an EMBL/GenBank/DDBJ whole genome shotgun (WGS) entry which is preliminary data.</text>
</comment>
<comment type="subcellular location">
    <subcellularLocation>
        <location evidence="1">Cytoplasm</location>
    </subcellularLocation>
</comment>
<keyword evidence="10" id="KW-1185">Reference proteome</keyword>
<dbReference type="AlphaFoldDB" id="A0A926IBP9"/>
<name>A0A926IBP9_9FIRM</name>
<feature type="region of interest" description="Disordered" evidence="8">
    <location>
        <begin position="147"/>
        <end position="232"/>
    </location>
</feature>
<evidence type="ECO:0000256" key="3">
    <source>
        <dbReference type="ARBA" id="ARBA00022490"/>
    </source>
</evidence>
<dbReference type="Proteomes" id="UP000623678">
    <property type="component" value="Unassembled WGS sequence"/>
</dbReference>
<dbReference type="PANTHER" id="PTHR35794:SF2">
    <property type="entry name" value="CELL DIVISION PROTEIN DIVIVA"/>
    <property type="match status" value="1"/>
</dbReference>
<evidence type="ECO:0000256" key="7">
    <source>
        <dbReference type="SAM" id="Coils"/>
    </source>
</evidence>
<evidence type="ECO:0000256" key="5">
    <source>
        <dbReference type="ARBA" id="ARBA00023054"/>
    </source>
</evidence>
<gene>
    <name evidence="9" type="ORF">H8705_01910</name>
</gene>
<comment type="similarity">
    <text evidence="2">Belongs to the DivIVA family.</text>
</comment>
<evidence type="ECO:0000256" key="8">
    <source>
        <dbReference type="SAM" id="MobiDB-lite"/>
    </source>
</evidence>
<organism evidence="9 10">
    <name type="scientific">Youxingia wuxianensis</name>
    <dbReference type="NCBI Taxonomy" id="2763678"/>
    <lineage>
        <taxon>Bacteria</taxon>
        <taxon>Bacillati</taxon>
        <taxon>Bacillota</taxon>
        <taxon>Clostridia</taxon>
        <taxon>Eubacteriales</taxon>
        <taxon>Oscillospiraceae</taxon>
        <taxon>Youxingia</taxon>
    </lineage>
</organism>
<dbReference type="GO" id="GO:0005737">
    <property type="term" value="C:cytoplasm"/>
    <property type="evidence" value="ECO:0007669"/>
    <property type="project" value="UniProtKB-SubCell"/>
</dbReference>
<protein>
    <submittedName>
        <fullName evidence="9">DivIVA domain-containing protein</fullName>
    </submittedName>
</protein>
<dbReference type="InterPro" id="IPR019933">
    <property type="entry name" value="DivIVA_domain"/>
</dbReference>
<dbReference type="RefSeq" id="WP_262394160.1">
    <property type="nucleotide sequence ID" value="NZ_JACRTD010000001.1"/>
</dbReference>
<dbReference type="PANTHER" id="PTHR35794">
    <property type="entry name" value="CELL DIVISION PROTEIN DIVIVA"/>
    <property type="match status" value="1"/>
</dbReference>
<dbReference type="Gene3D" id="6.10.250.660">
    <property type="match status" value="1"/>
</dbReference>
<feature type="coiled-coil region" evidence="7">
    <location>
        <begin position="110"/>
        <end position="137"/>
    </location>
</feature>
<dbReference type="NCBIfam" id="TIGR03544">
    <property type="entry name" value="DivI1A_domain"/>
    <property type="match status" value="1"/>
</dbReference>
<evidence type="ECO:0000256" key="1">
    <source>
        <dbReference type="ARBA" id="ARBA00004496"/>
    </source>
</evidence>
<proteinExistence type="inferred from homology"/>
<keyword evidence="3" id="KW-0963">Cytoplasm</keyword>
<feature type="coiled-coil region" evidence="7">
    <location>
        <begin position="28"/>
        <end position="76"/>
    </location>
</feature>
<sequence>MLTPNDIANKKFEKSMNRYKIEEVDSFLNQVAEEMDNLIADKRDLEKKIMVLADKLEEYKQDEESLRAALLGAQKLGGSVVRDAKEKAQMIIDEANQKAAEIVESSKTVIEKERTSYQRLQREVATFKSRLQLMYKQHLEMISNIPADESSVNPPEAAEPVQASPEAEEPVYEQPAPVYEEPARQEEYVDEYDTPIPVANSHLSYTEEEEYHREEEFSSEPPARESRFGPLKFGKEFDIKRDDEKRKK</sequence>
<accession>A0A926IBP9</accession>
<dbReference type="InterPro" id="IPR007793">
    <property type="entry name" value="DivIVA_fam"/>
</dbReference>
<evidence type="ECO:0000313" key="9">
    <source>
        <dbReference type="EMBL" id="MBC8584337.1"/>
    </source>
</evidence>
<dbReference type="GO" id="GO:0051301">
    <property type="term" value="P:cell division"/>
    <property type="evidence" value="ECO:0007669"/>
    <property type="project" value="UniProtKB-KW"/>
</dbReference>